<dbReference type="PANTHER" id="PTHR43372:SF3">
    <property type="entry name" value="AT07710P-RELATED"/>
    <property type="match status" value="1"/>
</dbReference>
<dbReference type="InterPro" id="IPR052739">
    <property type="entry name" value="FAAH2"/>
</dbReference>
<gene>
    <name evidence="4" type="ORF">EEDITHA_LOCUS20119</name>
</gene>
<proteinExistence type="predicted"/>
<keyword evidence="2" id="KW-0472">Membrane</keyword>
<feature type="active site" description="Charge relay system" evidence="1">
    <location>
        <position position="200"/>
    </location>
</feature>
<organism evidence="4 5">
    <name type="scientific">Euphydryas editha</name>
    <name type="common">Edith's checkerspot</name>
    <dbReference type="NCBI Taxonomy" id="104508"/>
    <lineage>
        <taxon>Eukaryota</taxon>
        <taxon>Metazoa</taxon>
        <taxon>Ecdysozoa</taxon>
        <taxon>Arthropoda</taxon>
        <taxon>Hexapoda</taxon>
        <taxon>Insecta</taxon>
        <taxon>Pterygota</taxon>
        <taxon>Neoptera</taxon>
        <taxon>Endopterygota</taxon>
        <taxon>Lepidoptera</taxon>
        <taxon>Glossata</taxon>
        <taxon>Ditrysia</taxon>
        <taxon>Papilionoidea</taxon>
        <taxon>Nymphalidae</taxon>
        <taxon>Nymphalinae</taxon>
        <taxon>Euphydryas</taxon>
    </lineage>
</organism>
<accession>A0AAU9V9T4</accession>
<sequence length="520" mass="56678">MEVGVRIIGIILRVLNFLLTPLFWLCARNRMRIPPMKDSLLLRSATDIAAAIRNGEFTSEEVVSRYISRLQEVNPLLNAVVDERYHDALNDAREVDRLISEARMKGDLETLVADKPLLGVPCTVKESCSLARLSNSVGCIEYIGRTALADGAAVRLVKKAGAIPLLVSNTPELCLGWETTNLLRGTTNNPHCLNRTAGGSSGGEAALLASGASPFSISSDIAGSIRIPAAFCGVYGHKPTPGIIPIEGHIPTLTDENYPKFLTVGPMTRFASDLAPLLKVMAGDNANMLELDKPVQIDQLKVFYMCEATSSAALLRVPAAVQEAVTRAAHFLRDRGAALQHEKFTELEDSVEMSISVFFSMKDIPNMLQDPWNPKKDMSLLLELLKLLFGGGMRSLQALGFAMLRNSLLYIPRAALPRYRRRAARLRQLMTERLGETGVLLYPVHNSLAHYHRQVFLRASGVLYTMLFNVLGLPATAVPLATCGGLPVAIQVIAAPNQDRLCLAVAKELEKGFGGWQPAS</sequence>
<feature type="active site" description="Charge relay system" evidence="1">
    <location>
        <position position="125"/>
    </location>
</feature>
<dbReference type="SUPFAM" id="SSF75304">
    <property type="entry name" value="Amidase signature (AS) enzymes"/>
    <property type="match status" value="1"/>
</dbReference>
<evidence type="ECO:0000256" key="1">
    <source>
        <dbReference type="PIRSR" id="PIRSR001221-1"/>
    </source>
</evidence>
<reference evidence="4" key="1">
    <citation type="submission" date="2022-03" db="EMBL/GenBank/DDBJ databases">
        <authorList>
            <person name="Tunstrom K."/>
        </authorList>
    </citation>
    <scope>NUCLEOTIDE SEQUENCE</scope>
</reference>
<dbReference type="GO" id="GO:0012505">
    <property type="term" value="C:endomembrane system"/>
    <property type="evidence" value="ECO:0007669"/>
    <property type="project" value="TreeGrafter"/>
</dbReference>
<evidence type="ECO:0000313" key="5">
    <source>
        <dbReference type="Proteomes" id="UP001153954"/>
    </source>
</evidence>
<dbReference type="Gene3D" id="3.90.1300.10">
    <property type="entry name" value="Amidase signature (AS) domain"/>
    <property type="match status" value="1"/>
</dbReference>
<keyword evidence="5" id="KW-1185">Reference proteome</keyword>
<dbReference type="AlphaFoldDB" id="A0AAU9V9T4"/>
<dbReference type="Pfam" id="PF01425">
    <property type="entry name" value="Amidase"/>
    <property type="match status" value="1"/>
</dbReference>
<dbReference type="InterPro" id="IPR023631">
    <property type="entry name" value="Amidase_dom"/>
</dbReference>
<dbReference type="Proteomes" id="UP001153954">
    <property type="component" value="Unassembled WGS sequence"/>
</dbReference>
<name>A0AAU9V9T4_EUPED</name>
<keyword evidence="2" id="KW-0812">Transmembrane</keyword>
<dbReference type="EMBL" id="CAKOGL010000028">
    <property type="protein sequence ID" value="CAH2105921.1"/>
    <property type="molecule type" value="Genomic_DNA"/>
</dbReference>
<keyword evidence="2" id="KW-1133">Transmembrane helix</keyword>
<dbReference type="InterPro" id="IPR036928">
    <property type="entry name" value="AS_sf"/>
</dbReference>
<dbReference type="PIRSF" id="PIRSF001221">
    <property type="entry name" value="Amidase_fungi"/>
    <property type="match status" value="1"/>
</dbReference>
<evidence type="ECO:0000256" key="2">
    <source>
        <dbReference type="SAM" id="Phobius"/>
    </source>
</evidence>
<evidence type="ECO:0000259" key="3">
    <source>
        <dbReference type="Pfam" id="PF01425"/>
    </source>
</evidence>
<dbReference type="PANTHER" id="PTHR43372">
    <property type="entry name" value="FATTY-ACID AMIDE HYDROLASE"/>
    <property type="match status" value="1"/>
</dbReference>
<feature type="transmembrane region" description="Helical" evidence="2">
    <location>
        <begin position="6"/>
        <end position="27"/>
    </location>
</feature>
<protein>
    <recommendedName>
        <fullName evidence="3">Amidase domain-containing protein</fullName>
    </recommendedName>
</protein>
<evidence type="ECO:0000313" key="4">
    <source>
        <dbReference type="EMBL" id="CAH2105921.1"/>
    </source>
</evidence>
<feature type="active site" description="Acyl-ester intermediate" evidence="1">
    <location>
        <position position="224"/>
    </location>
</feature>
<feature type="domain" description="Amidase" evidence="3">
    <location>
        <begin position="61"/>
        <end position="503"/>
    </location>
</feature>
<comment type="caution">
    <text evidence="4">The sequence shown here is derived from an EMBL/GenBank/DDBJ whole genome shotgun (WGS) entry which is preliminary data.</text>
</comment>